<dbReference type="GO" id="GO:0003700">
    <property type="term" value="F:DNA-binding transcription factor activity"/>
    <property type="evidence" value="ECO:0007669"/>
    <property type="project" value="InterPro"/>
</dbReference>
<dbReference type="Pfam" id="PF00447">
    <property type="entry name" value="HSF_DNA-bind"/>
    <property type="match status" value="1"/>
</dbReference>
<reference evidence="7" key="2">
    <citation type="journal article" date="2023" name="IMA Fungus">
        <title>Comparative genomic study of the Penicillium genus elucidates a diverse pangenome and 15 lateral gene transfer events.</title>
        <authorList>
            <person name="Petersen C."/>
            <person name="Sorensen T."/>
            <person name="Nielsen M.R."/>
            <person name="Sondergaard T.E."/>
            <person name="Sorensen J.L."/>
            <person name="Fitzpatrick D.A."/>
            <person name="Frisvad J.C."/>
            <person name="Nielsen K.L."/>
        </authorList>
    </citation>
    <scope>NUCLEOTIDE SEQUENCE</scope>
    <source>
        <strain evidence="7">IBT 26290</strain>
    </source>
</reference>
<organism evidence="7 8">
    <name type="scientific">Penicillium canariense</name>
    <dbReference type="NCBI Taxonomy" id="189055"/>
    <lineage>
        <taxon>Eukaryota</taxon>
        <taxon>Fungi</taxon>
        <taxon>Dikarya</taxon>
        <taxon>Ascomycota</taxon>
        <taxon>Pezizomycotina</taxon>
        <taxon>Eurotiomycetes</taxon>
        <taxon>Eurotiomycetidae</taxon>
        <taxon>Eurotiales</taxon>
        <taxon>Aspergillaceae</taxon>
        <taxon>Penicillium</taxon>
    </lineage>
</organism>
<evidence type="ECO:0000313" key="7">
    <source>
        <dbReference type="EMBL" id="KAJ5175463.1"/>
    </source>
</evidence>
<evidence type="ECO:0000256" key="4">
    <source>
        <dbReference type="RuleBase" id="RU004020"/>
    </source>
</evidence>
<evidence type="ECO:0000256" key="3">
    <source>
        <dbReference type="ARBA" id="ARBA00023242"/>
    </source>
</evidence>
<dbReference type="GO" id="GO:0043565">
    <property type="term" value="F:sequence-specific DNA binding"/>
    <property type="evidence" value="ECO:0007669"/>
    <property type="project" value="InterPro"/>
</dbReference>
<dbReference type="AlphaFoldDB" id="A0A9W9ID42"/>
<dbReference type="GO" id="GO:0005634">
    <property type="term" value="C:nucleus"/>
    <property type="evidence" value="ECO:0007669"/>
    <property type="project" value="UniProtKB-SubCell"/>
</dbReference>
<feature type="region of interest" description="Disordered" evidence="5">
    <location>
        <begin position="1"/>
        <end position="79"/>
    </location>
</feature>
<feature type="compositionally biased region" description="Gly residues" evidence="5">
    <location>
        <begin position="451"/>
        <end position="472"/>
    </location>
</feature>
<evidence type="ECO:0000256" key="5">
    <source>
        <dbReference type="SAM" id="MobiDB-lite"/>
    </source>
</evidence>
<feature type="compositionally biased region" description="Polar residues" evidence="5">
    <location>
        <begin position="67"/>
        <end position="79"/>
    </location>
</feature>
<reference evidence="7" key="1">
    <citation type="submission" date="2022-11" db="EMBL/GenBank/DDBJ databases">
        <authorList>
            <person name="Petersen C."/>
        </authorList>
    </citation>
    <scope>NUCLEOTIDE SEQUENCE</scope>
    <source>
        <strain evidence="7">IBT 26290</strain>
    </source>
</reference>
<comment type="subcellular location">
    <subcellularLocation>
        <location evidence="1">Nucleus</location>
    </subcellularLocation>
</comment>
<dbReference type="PANTHER" id="PTHR10015:SF396">
    <property type="entry name" value="FLOCCULATION SUPPRESSION PROTEIN"/>
    <property type="match status" value="1"/>
</dbReference>
<keyword evidence="8" id="KW-1185">Reference proteome</keyword>
<dbReference type="InterPro" id="IPR000232">
    <property type="entry name" value="HSF_DNA-bd"/>
</dbReference>
<keyword evidence="2" id="KW-0238">DNA-binding</keyword>
<proteinExistence type="inferred from homology"/>
<dbReference type="SMART" id="SM00415">
    <property type="entry name" value="HSF"/>
    <property type="match status" value="1"/>
</dbReference>
<name>A0A9W9ID42_9EURO</name>
<accession>A0A9W9ID42</accession>
<evidence type="ECO:0000256" key="2">
    <source>
        <dbReference type="ARBA" id="ARBA00023125"/>
    </source>
</evidence>
<feature type="compositionally biased region" description="Low complexity" evidence="5">
    <location>
        <begin position="45"/>
        <end position="55"/>
    </location>
</feature>
<dbReference type="Gene3D" id="1.10.10.10">
    <property type="entry name" value="Winged helix-like DNA-binding domain superfamily/Winged helix DNA-binding domain"/>
    <property type="match status" value="1"/>
</dbReference>
<sequence length="583" mass="62444">MSGLADPPSSRTTFAGPADGPGKTRNLPVLSQSAQHSPVAMEITPPSSAAASGAPIHTGPDGDRTGAFNSNGAEVGLTSNTSHPAVGAAAAAQQPKVVQTAFIHKLYNMLEDTGIQHLISWSSTNDSFVMSPTSEFSKVLAQYFKHTNISSFVRQLNMYGFHKVSDVFHTGSPDSALWEFKHGNGNFKRGDLVGLREIKRRASRHALIHRDSFPGHKAAASQPGTPAEPVPDATEARLMNLEYNLHDMHARLARAEEGNVALNSKCQNMAEGLAKCYQWTHSISRFLQGVVPNQDSPLYRDILNMQREVEKHLEAVRAMDASHDTLMPPRQPFFGNLPVESGPPLSPRQLPQDDSRRQSMIRPPVPPHLTVSPRRYGSIGGANAPIPNYNRLQPPSGAAAAAPPPQPQPAPHPLSISTPPGVPNLGRRHTFADIRQADWPPTGTSPFPPGSTGGAGAGVGAGAGAGAGGGSGPWPSSPLRIPTSSEQQVRDVLAQYEMGAPRRLQDQSRHATPPAGVEPSSSMLSVDNGWSLAGSRFPRQESSLPATRRSSMASNVHSLLNPADTAERPDEDQQEDRKRKRLE</sequence>
<dbReference type="PROSITE" id="PS00434">
    <property type="entry name" value="HSF_DOMAIN"/>
    <property type="match status" value="1"/>
</dbReference>
<feature type="compositionally biased region" description="Polar residues" evidence="5">
    <location>
        <begin position="540"/>
        <end position="558"/>
    </location>
</feature>
<comment type="similarity">
    <text evidence="4">Belongs to the HSF family.</text>
</comment>
<evidence type="ECO:0000259" key="6">
    <source>
        <dbReference type="PROSITE" id="PS00434"/>
    </source>
</evidence>
<dbReference type="Proteomes" id="UP001149163">
    <property type="component" value="Unassembled WGS sequence"/>
</dbReference>
<dbReference type="OrthoDB" id="60033at2759"/>
<dbReference type="SUPFAM" id="SSF46785">
    <property type="entry name" value="Winged helix' DNA-binding domain"/>
    <property type="match status" value="1"/>
</dbReference>
<dbReference type="PANTHER" id="PTHR10015">
    <property type="entry name" value="HEAT SHOCK TRANSCRIPTION FACTOR"/>
    <property type="match status" value="1"/>
</dbReference>
<protein>
    <recommendedName>
        <fullName evidence="6">HSF-type DNA-binding domain-containing protein</fullName>
    </recommendedName>
</protein>
<dbReference type="EMBL" id="JAPQKN010000001">
    <property type="protein sequence ID" value="KAJ5175463.1"/>
    <property type="molecule type" value="Genomic_DNA"/>
</dbReference>
<dbReference type="FunFam" id="1.10.10.10:FF:000229">
    <property type="entry name" value="HSF-type DNA-binding domain protein"/>
    <property type="match status" value="1"/>
</dbReference>
<dbReference type="InterPro" id="IPR036390">
    <property type="entry name" value="WH_DNA-bd_sf"/>
</dbReference>
<dbReference type="PRINTS" id="PR00056">
    <property type="entry name" value="HSFDOMAIN"/>
</dbReference>
<dbReference type="InterPro" id="IPR036388">
    <property type="entry name" value="WH-like_DNA-bd_sf"/>
</dbReference>
<dbReference type="GeneID" id="81422641"/>
<feature type="region of interest" description="Disordered" evidence="5">
    <location>
        <begin position="322"/>
        <end position="583"/>
    </location>
</feature>
<gene>
    <name evidence="7" type="ORF">N7482_001340</name>
</gene>
<evidence type="ECO:0000313" key="8">
    <source>
        <dbReference type="Proteomes" id="UP001149163"/>
    </source>
</evidence>
<evidence type="ECO:0000256" key="1">
    <source>
        <dbReference type="ARBA" id="ARBA00004123"/>
    </source>
</evidence>
<feature type="compositionally biased region" description="Pro residues" evidence="5">
    <location>
        <begin position="402"/>
        <end position="412"/>
    </location>
</feature>
<comment type="caution">
    <text evidence="7">The sequence shown here is derived from an EMBL/GenBank/DDBJ whole genome shotgun (WGS) entry which is preliminary data.</text>
</comment>
<feature type="domain" description="HSF-type DNA-binding" evidence="6">
    <location>
        <begin position="140"/>
        <end position="164"/>
    </location>
</feature>
<dbReference type="RefSeq" id="XP_056547071.1">
    <property type="nucleotide sequence ID" value="XM_056683465.1"/>
</dbReference>
<keyword evidence="3" id="KW-0539">Nucleus</keyword>